<reference evidence="6 7" key="1">
    <citation type="submission" date="2018-01" db="EMBL/GenBank/DDBJ databases">
        <title>Draft genome sequence of Paucibacter aquatile CR182 isolated from freshwater of the Nakdong River.</title>
        <authorList>
            <person name="Choi A."/>
            <person name="Chung E.J."/>
        </authorList>
    </citation>
    <scope>NUCLEOTIDE SEQUENCE [LARGE SCALE GENOMIC DNA]</scope>
    <source>
        <strain evidence="6 7">CR182</strain>
    </source>
</reference>
<dbReference type="InterPro" id="IPR036881">
    <property type="entry name" value="Glyco_hydro_3_C_sf"/>
</dbReference>
<feature type="domain" description="ExoP galactose-binding-like" evidence="5">
    <location>
        <begin position="674"/>
        <end position="832"/>
    </location>
</feature>
<dbReference type="InterPro" id="IPR001764">
    <property type="entry name" value="Glyco_hydro_3_N"/>
</dbReference>
<feature type="domain" description="Glycoside hydrolase family 3 N-terminal" evidence="3">
    <location>
        <begin position="65"/>
        <end position="392"/>
    </location>
</feature>
<dbReference type="AlphaFoldDB" id="A0A2N8KT15"/>
<dbReference type="InterPro" id="IPR017853">
    <property type="entry name" value="GH"/>
</dbReference>
<organism evidence="6 7">
    <name type="scientific">Kinneretia aquatilis</name>
    <dbReference type="NCBI Taxonomy" id="2070761"/>
    <lineage>
        <taxon>Bacteria</taxon>
        <taxon>Pseudomonadati</taxon>
        <taxon>Pseudomonadota</taxon>
        <taxon>Betaproteobacteria</taxon>
        <taxon>Burkholderiales</taxon>
        <taxon>Sphaerotilaceae</taxon>
        <taxon>Roseateles</taxon>
    </lineage>
</organism>
<dbReference type="Pfam" id="PF00933">
    <property type="entry name" value="Glyco_hydro_3"/>
    <property type="match status" value="1"/>
</dbReference>
<feature type="chain" id="PRO_5014686145" evidence="2">
    <location>
        <begin position="32"/>
        <end position="853"/>
    </location>
</feature>
<feature type="domain" description="Glycoside hydrolase family 3 C-terminal" evidence="4">
    <location>
        <begin position="429"/>
        <end position="640"/>
    </location>
</feature>
<name>A0A2N8KT15_9BURK</name>
<dbReference type="SUPFAM" id="SSF52279">
    <property type="entry name" value="Beta-D-glucan exohydrolase, C-terminal domain"/>
    <property type="match status" value="1"/>
</dbReference>
<dbReference type="SUPFAM" id="SSF51445">
    <property type="entry name" value="(Trans)glycosidases"/>
    <property type="match status" value="1"/>
</dbReference>
<gene>
    <name evidence="6" type="ORF">C1O66_23310</name>
</gene>
<evidence type="ECO:0000259" key="5">
    <source>
        <dbReference type="Pfam" id="PF18559"/>
    </source>
</evidence>
<feature type="signal peptide" evidence="2">
    <location>
        <begin position="1"/>
        <end position="31"/>
    </location>
</feature>
<dbReference type="PANTHER" id="PTHR30620">
    <property type="entry name" value="PERIPLASMIC BETA-GLUCOSIDASE-RELATED"/>
    <property type="match status" value="1"/>
</dbReference>
<keyword evidence="1" id="KW-0378">Hydrolase</keyword>
<evidence type="ECO:0000313" key="6">
    <source>
        <dbReference type="EMBL" id="PND36597.1"/>
    </source>
</evidence>
<keyword evidence="7" id="KW-1185">Reference proteome</keyword>
<evidence type="ECO:0000256" key="1">
    <source>
        <dbReference type="ARBA" id="ARBA00022801"/>
    </source>
</evidence>
<dbReference type="GO" id="GO:0009251">
    <property type="term" value="P:glucan catabolic process"/>
    <property type="evidence" value="ECO:0007669"/>
    <property type="project" value="TreeGrafter"/>
</dbReference>
<dbReference type="EMBL" id="POSP01000004">
    <property type="protein sequence ID" value="PND36597.1"/>
    <property type="molecule type" value="Genomic_DNA"/>
</dbReference>
<protein>
    <submittedName>
        <fullName evidence="6">Beta-glucosidase</fullName>
    </submittedName>
</protein>
<dbReference type="GO" id="GO:0008422">
    <property type="term" value="F:beta-glucosidase activity"/>
    <property type="evidence" value="ECO:0007669"/>
    <property type="project" value="TreeGrafter"/>
</dbReference>
<dbReference type="InterPro" id="IPR036962">
    <property type="entry name" value="Glyco_hydro_3_N_sf"/>
</dbReference>
<comment type="caution">
    <text evidence="6">The sequence shown here is derived from an EMBL/GenBank/DDBJ whole genome shotgun (WGS) entry which is preliminary data.</text>
</comment>
<evidence type="ECO:0000259" key="3">
    <source>
        <dbReference type="Pfam" id="PF00933"/>
    </source>
</evidence>
<dbReference type="OrthoDB" id="9781691at2"/>
<dbReference type="InterPro" id="IPR002772">
    <property type="entry name" value="Glyco_hydro_3_C"/>
</dbReference>
<keyword evidence="2" id="KW-0732">Signal</keyword>
<accession>A0A2N8KT15</accession>
<dbReference type="PANTHER" id="PTHR30620:SF77">
    <property type="entry name" value="LYSOSOMAL BETA GLUCOSIDASE-LIKE"/>
    <property type="match status" value="1"/>
</dbReference>
<dbReference type="PRINTS" id="PR00133">
    <property type="entry name" value="GLHYDRLASE3"/>
</dbReference>
<evidence type="ECO:0000256" key="2">
    <source>
        <dbReference type="SAM" id="SignalP"/>
    </source>
</evidence>
<evidence type="ECO:0000313" key="7">
    <source>
        <dbReference type="Proteomes" id="UP000235916"/>
    </source>
</evidence>
<proteinExistence type="predicted"/>
<dbReference type="Proteomes" id="UP000235916">
    <property type="component" value="Unassembled WGS sequence"/>
</dbReference>
<sequence>MHPASAPVRRHVPSLLACAAALLCSTGLVEAAPRVLKDWPAVKSLVAADPAMEARIRAIVAGMSLAEKVGQMTQPEIKYITPEEAGRHHIGSVLNGGGAWPGNKREASVADWLALSQAYHEALMSSGARTPIPIIWGTDAVHGHGNVRGATLFPHNIGLGAAGDAALVEEIGAATARAVRATGIQWVFAPTLAVAQDARWGRTYESFSADPMVVARLGAASVRGLQGQLGDSSRVVATAKHFIGDGSTEFGRDQGHSQVSRAQMINVHGQGYYATLATGVQTVMASFHSWTDVGAKPASKDYGKMHGSHELLTVALKEKMGFDGLVVSDWNGISQVPGCRDSSCPQAIKAGIDMVMVPEDWRAFIQNTIAQVERGEIPMSRIDDAVTRILRVKMRAGLFETSPRQSAVAGKPEALLARDLARRAVRQTLVLLKNERGALPLAQGKRILVVGKSADNLANQAGGWSMTWQGTDTQNADFPASQSILSGIREVAGAATLSFSADGSGVDPSQFDAVIAVIGETPYAEGVGDISPSSTLQHSRRYPEDLAVLRAVSGRGVPVISVFLSGRTVYANDLLNLSDAFVAAWLPGSEGAGVADLLFKNAAGQVAHDFRAKLPFAWPSAPCVSAKSQPQFKPGYGLSYAKPGTVRQLPVSVRSGGCDVSKELLIFRQTGQGPYQMHVGSPSGAWPNRGLGSDLNAVLEAPAEQPAIRVSTTQINTQQDAKRLVWMGPATFHIGSNQQADLTVYPAPALVFDLLPEQAPQRPVRLRMECGPGCGGTLDLQRVISALPTGQRHSLKIPLACFAAQGADLSRIGAPFNLTADAPFAAAFAHIRVRAGAAQEPDALSCSQFSPAP</sequence>
<dbReference type="Pfam" id="PF18559">
    <property type="entry name" value="Exop_C"/>
    <property type="match status" value="1"/>
</dbReference>
<dbReference type="InterPro" id="IPR051915">
    <property type="entry name" value="Cellulose_Degrad_GH3"/>
</dbReference>
<dbReference type="Gene3D" id="3.40.50.1700">
    <property type="entry name" value="Glycoside hydrolase family 3 C-terminal domain"/>
    <property type="match status" value="1"/>
</dbReference>
<dbReference type="Gene3D" id="3.20.20.300">
    <property type="entry name" value="Glycoside hydrolase, family 3, N-terminal domain"/>
    <property type="match status" value="1"/>
</dbReference>
<dbReference type="InterPro" id="IPR041443">
    <property type="entry name" value="Exop_C"/>
</dbReference>
<dbReference type="Gene3D" id="2.60.120.430">
    <property type="entry name" value="Galactose-binding lectin"/>
    <property type="match status" value="1"/>
</dbReference>
<evidence type="ECO:0000259" key="4">
    <source>
        <dbReference type="Pfam" id="PF01915"/>
    </source>
</evidence>
<dbReference type="Pfam" id="PF01915">
    <property type="entry name" value="Glyco_hydro_3_C"/>
    <property type="match status" value="1"/>
</dbReference>